<proteinExistence type="predicted"/>
<organism evidence="2 3">
    <name type="scientific">Caldimonas brevitalea</name>
    <dbReference type="NCBI Taxonomy" id="413882"/>
    <lineage>
        <taxon>Bacteria</taxon>
        <taxon>Pseudomonadati</taxon>
        <taxon>Pseudomonadota</taxon>
        <taxon>Betaproteobacteria</taxon>
        <taxon>Burkholderiales</taxon>
        <taxon>Sphaerotilaceae</taxon>
        <taxon>Caldimonas</taxon>
    </lineage>
</organism>
<sequence>MAGLWHRTLPDLLGSAKSGSLLSLAIVLFRALLLVGAASLPIFMRKTYTQEASASALKAHGWDAIFQMFHDLVTLDYFFITVAVLVVGAPKLLDAWRRAGGRSDRRLAYKYFVGAVRRLPIGAPHGGLMTVEASLREVLEALRHEVCELIGDVSGKVTEASLLVFCDAAGRKMEVLVRTDTSQPTRRPVDSYKLQAYYVGTDGRWMIEHEFGRGRGTPFKPMRATVPGVPAPYKSILFIPIVVSDPGTSTRGQTPDPAAAIDRCIGVVCVHSEVPYRFWRWGDHRQRMGGFGNVVFERASPYIAFVAHTLRGRAHEVALFNRRDDRANSDGSQQNRVGSS</sequence>
<feature type="transmembrane region" description="Helical" evidence="1">
    <location>
        <begin position="77"/>
        <end position="96"/>
    </location>
</feature>
<dbReference type="KEGG" id="pbh:AAW51_3102"/>
<keyword evidence="1" id="KW-0812">Transmembrane</keyword>
<keyword evidence="1" id="KW-1133">Transmembrane helix</keyword>
<keyword evidence="3" id="KW-1185">Reference proteome</keyword>
<keyword evidence="1" id="KW-0472">Membrane</keyword>
<accession>A0A0G3BPB6</accession>
<name>A0A0G3BPB6_9BURK</name>
<protein>
    <submittedName>
        <fullName evidence="2">Uncharacterized protein</fullName>
    </submittedName>
</protein>
<dbReference type="EMBL" id="CP011371">
    <property type="protein sequence ID" value="AKJ29793.1"/>
    <property type="molecule type" value="Genomic_DNA"/>
</dbReference>
<feature type="transmembrane region" description="Helical" evidence="1">
    <location>
        <begin position="21"/>
        <end position="43"/>
    </location>
</feature>
<evidence type="ECO:0000313" key="2">
    <source>
        <dbReference type="EMBL" id="AKJ29793.1"/>
    </source>
</evidence>
<dbReference type="Proteomes" id="UP000035352">
    <property type="component" value="Chromosome"/>
</dbReference>
<dbReference type="AlphaFoldDB" id="A0A0G3BPB6"/>
<evidence type="ECO:0000313" key="3">
    <source>
        <dbReference type="Proteomes" id="UP000035352"/>
    </source>
</evidence>
<evidence type="ECO:0000256" key="1">
    <source>
        <dbReference type="SAM" id="Phobius"/>
    </source>
</evidence>
<gene>
    <name evidence="2" type="ORF">AAW51_3102</name>
</gene>
<reference evidence="2 3" key="1">
    <citation type="submission" date="2015-05" db="EMBL/GenBank/DDBJ databases">
        <authorList>
            <person name="Tang B."/>
            <person name="Yu Y."/>
        </authorList>
    </citation>
    <scope>NUCLEOTIDE SEQUENCE [LARGE SCALE GENOMIC DNA]</scope>
    <source>
        <strain evidence="2 3">DSM 7029</strain>
    </source>
</reference>